<dbReference type="InterPro" id="IPR027417">
    <property type="entry name" value="P-loop_NTPase"/>
</dbReference>
<reference evidence="1" key="1">
    <citation type="submission" date="2020-05" db="EMBL/GenBank/DDBJ databases">
        <authorList>
            <person name="Chiriac C."/>
            <person name="Salcher M."/>
            <person name="Ghai R."/>
            <person name="Kavagutti S V."/>
        </authorList>
    </citation>
    <scope>NUCLEOTIDE SEQUENCE</scope>
</reference>
<proteinExistence type="predicted"/>
<gene>
    <name evidence="1" type="ORF">UFOPK3837_01020</name>
</gene>
<evidence type="ECO:0000313" key="1">
    <source>
        <dbReference type="EMBL" id="CAB4960317.1"/>
    </source>
</evidence>
<name>A0A6J7KX76_9ZZZZ</name>
<organism evidence="1">
    <name type="scientific">freshwater metagenome</name>
    <dbReference type="NCBI Taxonomy" id="449393"/>
    <lineage>
        <taxon>unclassified sequences</taxon>
        <taxon>metagenomes</taxon>
        <taxon>ecological metagenomes</taxon>
    </lineage>
</organism>
<dbReference type="AlphaFoldDB" id="A0A6J7KX76"/>
<dbReference type="Gene3D" id="3.40.50.300">
    <property type="entry name" value="P-loop containing nucleotide triphosphate hydrolases"/>
    <property type="match status" value="1"/>
</dbReference>
<protein>
    <submittedName>
        <fullName evidence="1">Unannotated protein</fullName>
    </submittedName>
</protein>
<dbReference type="Pfam" id="PF13238">
    <property type="entry name" value="AAA_18"/>
    <property type="match status" value="1"/>
</dbReference>
<dbReference type="EMBL" id="CAFBNO010000063">
    <property type="protein sequence ID" value="CAB4960317.1"/>
    <property type="molecule type" value="Genomic_DNA"/>
</dbReference>
<sequence length="183" mass="20670">MNDALSQLVELTLESVELGNLTPVILIDGRAGSGKSTLAEALKNRLFKEGESLPRLIHMDDLYEGWRGLEAGVDIMQRQILGALAKGVGASWQEWDWVAGERGKWREFRGGTPLIIEGVGALNRVSAEQSLIRVWLEVDEQIRFERWVEREGGDEHWAEWAAQELDFYARERSSELATLVFGF</sequence>
<dbReference type="SUPFAM" id="SSF52540">
    <property type="entry name" value="P-loop containing nucleoside triphosphate hydrolases"/>
    <property type="match status" value="1"/>
</dbReference>
<accession>A0A6J7KX76</accession>